<dbReference type="EMBL" id="CAJNJA010012296">
    <property type="protein sequence ID" value="CAE7293539.1"/>
    <property type="molecule type" value="Genomic_DNA"/>
</dbReference>
<organism evidence="1 2">
    <name type="scientific">Symbiodinium necroappetens</name>
    <dbReference type="NCBI Taxonomy" id="1628268"/>
    <lineage>
        <taxon>Eukaryota</taxon>
        <taxon>Sar</taxon>
        <taxon>Alveolata</taxon>
        <taxon>Dinophyceae</taxon>
        <taxon>Suessiales</taxon>
        <taxon>Symbiodiniaceae</taxon>
        <taxon>Symbiodinium</taxon>
    </lineage>
</organism>
<dbReference type="Pfam" id="PF09752">
    <property type="entry name" value="ABHD18"/>
    <property type="match status" value="1"/>
</dbReference>
<dbReference type="PANTHER" id="PTHR13617:SF14">
    <property type="entry name" value="PROTEIN ABHD18"/>
    <property type="match status" value="1"/>
</dbReference>
<dbReference type="AlphaFoldDB" id="A0A812N8A8"/>
<proteinExistence type="predicted"/>
<sequence length="208" mass="22332">MWSGFSWALGALDNAYALTHLRSQRPRFFADGSGDIKAAEAAQVEAFKREPAELPQMQWGEPKGNVCAATFRSPQAGRLPEEVGDASFFFVSPEESSIRPWDASTEASSAPSAIVVLLPATGEQGRGGRVALAQELAKSGMCSLVPTAPFYGGRKPKNQEMHYVRSVGMYLEQSTAIVEEAAVAIRWCVRCWPGVPICVSGFSSLGAC</sequence>
<protein>
    <submittedName>
        <fullName evidence="1">Uncharacterized protein</fullName>
    </submittedName>
</protein>
<name>A0A812N8A8_9DINO</name>
<accession>A0A812N8A8</accession>
<reference evidence="1" key="1">
    <citation type="submission" date="2021-02" db="EMBL/GenBank/DDBJ databases">
        <authorList>
            <person name="Dougan E. K."/>
            <person name="Rhodes N."/>
            <person name="Thang M."/>
            <person name="Chan C."/>
        </authorList>
    </citation>
    <scope>NUCLEOTIDE SEQUENCE</scope>
</reference>
<dbReference type="Proteomes" id="UP000601435">
    <property type="component" value="Unassembled WGS sequence"/>
</dbReference>
<dbReference type="PANTHER" id="PTHR13617">
    <property type="entry name" value="PROTEIN ABHD18"/>
    <property type="match status" value="1"/>
</dbReference>
<evidence type="ECO:0000313" key="1">
    <source>
        <dbReference type="EMBL" id="CAE7293539.1"/>
    </source>
</evidence>
<comment type="caution">
    <text evidence="1">The sequence shown here is derived from an EMBL/GenBank/DDBJ whole genome shotgun (WGS) entry which is preliminary data.</text>
</comment>
<gene>
    <name evidence="1" type="ORF">SNEC2469_LOCUS7195</name>
</gene>
<dbReference type="InterPro" id="IPR019149">
    <property type="entry name" value="ABHD18"/>
</dbReference>
<dbReference type="OrthoDB" id="9987145at2759"/>
<evidence type="ECO:0000313" key="2">
    <source>
        <dbReference type="Proteomes" id="UP000601435"/>
    </source>
</evidence>
<keyword evidence="2" id="KW-1185">Reference proteome</keyword>